<dbReference type="EMBL" id="SJOL01002502">
    <property type="protein sequence ID" value="TGZ73680.1"/>
    <property type="molecule type" value="Genomic_DNA"/>
</dbReference>
<evidence type="ECO:0000313" key="2">
    <source>
        <dbReference type="Proteomes" id="UP000308267"/>
    </source>
</evidence>
<accession>A0A4S2MAW2</accession>
<gene>
    <name evidence="1" type="ORF">CRM22_001401</name>
</gene>
<name>A0A4S2MAW2_OPIFE</name>
<reference evidence="1 2" key="1">
    <citation type="journal article" date="2019" name="BMC Genomics">
        <title>New insights from Opisthorchis felineus genome: update on genomics of the epidemiologically important liver flukes.</title>
        <authorList>
            <person name="Ershov N.I."/>
            <person name="Mordvinov V.A."/>
            <person name="Prokhortchouk E.B."/>
            <person name="Pakharukova M.Y."/>
            <person name="Gunbin K.V."/>
            <person name="Ustyantsev K."/>
            <person name="Genaev M.A."/>
            <person name="Blinov A.G."/>
            <person name="Mazur A."/>
            <person name="Boulygina E."/>
            <person name="Tsygankova S."/>
            <person name="Khrameeva E."/>
            <person name="Chekanov N."/>
            <person name="Fan G."/>
            <person name="Xiao A."/>
            <person name="Zhang H."/>
            <person name="Xu X."/>
            <person name="Yang H."/>
            <person name="Solovyev V."/>
            <person name="Lee S.M."/>
            <person name="Liu X."/>
            <person name="Afonnikov D.A."/>
            <person name="Skryabin K.G."/>
        </authorList>
    </citation>
    <scope>NUCLEOTIDE SEQUENCE [LARGE SCALE GENOMIC DNA]</scope>
    <source>
        <strain evidence="1">AK-0245</strain>
        <tissue evidence="1">Whole organism</tissue>
    </source>
</reference>
<dbReference type="Proteomes" id="UP000308267">
    <property type="component" value="Unassembled WGS sequence"/>
</dbReference>
<sequence length="237" mass="26810">MSLGISVSITQTQRGAAQARDAASTIAIDYDVGANFSSNLHPRHRTDSKREYFYHRNSQTSLICQTEGFPGPKSIQPKPSEELFNVLAPPNQALFLLIPFPKIWLFSRRRAILHHFQISRYHIYPTNFHHARLTSILCDVLEKASDKEVVIKFLPPPPVTVLRTSAYPTPISPLLLKTTLISTGFTVTARAFDEISPQSSNPFVGLHKKYRFNIRTTYGFYTKAIHPRGEHIQIPPS</sequence>
<keyword evidence="2" id="KW-1185">Reference proteome</keyword>
<organism evidence="1 2">
    <name type="scientific">Opisthorchis felineus</name>
    <dbReference type="NCBI Taxonomy" id="147828"/>
    <lineage>
        <taxon>Eukaryota</taxon>
        <taxon>Metazoa</taxon>
        <taxon>Spiralia</taxon>
        <taxon>Lophotrochozoa</taxon>
        <taxon>Platyhelminthes</taxon>
        <taxon>Trematoda</taxon>
        <taxon>Digenea</taxon>
        <taxon>Opisthorchiida</taxon>
        <taxon>Opisthorchiata</taxon>
        <taxon>Opisthorchiidae</taxon>
        <taxon>Opisthorchis</taxon>
    </lineage>
</organism>
<proteinExistence type="predicted"/>
<dbReference type="AlphaFoldDB" id="A0A4S2MAW2"/>
<comment type="caution">
    <text evidence="1">The sequence shown here is derived from an EMBL/GenBank/DDBJ whole genome shotgun (WGS) entry which is preliminary data.</text>
</comment>
<protein>
    <submittedName>
        <fullName evidence="1">Uncharacterized protein</fullName>
    </submittedName>
</protein>
<evidence type="ECO:0000313" key="1">
    <source>
        <dbReference type="EMBL" id="TGZ73680.1"/>
    </source>
</evidence>